<evidence type="ECO:0000256" key="1">
    <source>
        <dbReference type="ARBA" id="ARBA00004323"/>
    </source>
</evidence>
<comment type="caution">
    <text evidence="9">The sequence shown here is derived from an EMBL/GenBank/DDBJ whole genome shotgun (WGS) entry which is preliminary data.</text>
</comment>
<dbReference type="SUPFAM" id="SSF53448">
    <property type="entry name" value="Nucleotide-diphospho-sugar transferases"/>
    <property type="match status" value="1"/>
</dbReference>
<gene>
    <name evidence="10" type="ORF">E3P86_00941</name>
    <name evidence="9" type="ORF">E3P90_01478</name>
</gene>
<evidence type="ECO:0000313" key="12">
    <source>
        <dbReference type="Proteomes" id="UP000310689"/>
    </source>
</evidence>
<comment type="subcellular location">
    <subcellularLocation>
        <location evidence="1">Golgi apparatus membrane</location>
        <topology evidence="1">Single-pass type II membrane protein</topology>
    </subcellularLocation>
</comment>
<dbReference type="GO" id="GO:0046354">
    <property type="term" value="P:mannan biosynthetic process"/>
    <property type="evidence" value="ECO:0007669"/>
    <property type="project" value="TreeGrafter"/>
</dbReference>
<keyword evidence="3" id="KW-0808">Transferase</keyword>
<dbReference type="EMBL" id="SPOI01000025">
    <property type="protein sequence ID" value="TIB39834.1"/>
    <property type="molecule type" value="Genomic_DNA"/>
</dbReference>
<dbReference type="PANTHER" id="PTHR31646">
    <property type="entry name" value="ALPHA-1,2-MANNOSYLTRANSFERASE MNN2"/>
    <property type="match status" value="1"/>
</dbReference>
<dbReference type="OMA" id="EWTFESG"/>
<dbReference type="GO" id="GO:0000139">
    <property type="term" value="C:Golgi membrane"/>
    <property type="evidence" value="ECO:0007669"/>
    <property type="project" value="UniProtKB-SubCell"/>
</dbReference>
<keyword evidence="7" id="KW-0333">Golgi apparatus</keyword>
<evidence type="ECO:0000256" key="2">
    <source>
        <dbReference type="ARBA" id="ARBA00009105"/>
    </source>
</evidence>
<evidence type="ECO:0000256" key="5">
    <source>
        <dbReference type="ARBA" id="ARBA00022968"/>
    </source>
</evidence>
<protein>
    <submittedName>
        <fullName evidence="9">Uncharacterized protein</fullName>
    </submittedName>
</protein>
<dbReference type="Gene3D" id="3.90.550.10">
    <property type="entry name" value="Spore Coat Polysaccharide Biosynthesis Protein SpsA, Chain A"/>
    <property type="match status" value="1"/>
</dbReference>
<evidence type="ECO:0000313" key="10">
    <source>
        <dbReference type="EMBL" id="TIB39834.1"/>
    </source>
</evidence>
<keyword evidence="8" id="KW-0472">Membrane</keyword>
<keyword evidence="6" id="KW-1133">Transmembrane helix</keyword>
<evidence type="ECO:0000256" key="8">
    <source>
        <dbReference type="ARBA" id="ARBA00023136"/>
    </source>
</evidence>
<dbReference type="Proteomes" id="UP000306954">
    <property type="component" value="Unassembled WGS sequence"/>
</dbReference>
<name>A0A4T0F6L7_WALIC</name>
<evidence type="ECO:0000256" key="7">
    <source>
        <dbReference type="ARBA" id="ARBA00023034"/>
    </source>
</evidence>
<dbReference type="GO" id="GO:0000026">
    <property type="term" value="F:alpha-1,2-mannosyltransferase activity"/>
    <property type="evidence" value="ECO:0007669"/>
    <property type="project" value="TreeGrafter"/>
</dbReference>
<dbReference type="InterPro" id="IPR029044">
    <property type="entry name" value="Nucleotide-diphossugar_trans"/>
</dbReference>
<dbReference type="Pfam" id="PF11051">
    <property type="entry name" value="Mannosyl_trans3"/>
    <property type="match status" value="1"/>
</dbReference>
<sequence>MISRKGILILTLVFSLFSLLMLLTRHSQIHAPDLSHLRSTFTHRPDIYNYPITLPDLPDQLSSRLADILDQPALNHSEAYHINSAICLPKTHEAVGDTQQLREELGNWEQITPKEIIKIRSEIIHHLESLGEDAVFNFDKAGLRHNETTKGLVITAGNKDTHERAITSLKMLRSMNFTWPAEIFQYRDEHLSSELNQTYASLNATVRYVQGVSKDLMSDDQHNYQIKAHAIRDSSFREVLYMDSDNIPIRNPDFLFDDPMYADPSSPRVTFWPDFQKDHPANPIWRILGISCQSDEWRIDSGQIMFDKAGNDGMNLAALHIAALMADNHKYWFKLAGGDKDTFRYAFHLLRIPYVHAPNWVAAGGAPTPISRDSSIRFCGHSKIQFDLNTLEPKPVFAHAQLLKGANVDHTTASQVFASVKKSNKALALKPLSGSPVEIYDGPRGKCFNLLGSVKNSYEIWMEDLMRIGPDPAYHGWRTAKWEREWRQNGGYVGGW</sequence>
<evidence type="ECO:0000256" key="4">
    <source>
        <dbReference type="ARBA" id="ARBA00022692"/>
    </source>
</evidence>
<evidence type="ECO:0000313" key="11">
    <source>
        <dbReference type="Proteomes" id="UP000306954"/>
    </source>
</evidence>
<comment type="similarity">
    <text evidence="2">Belongs to the MNN1/MNT family.</text>
</comment>
<dbReference type="InterPro" id="IPR022751">
    <property type="entry name" value="Alpha_mannosyltransferase"/>
</dbReference>
<reference evidence="11 12" key="1">
    <citation type="submission" date="2019-03" db="EMBL/GenBank/DDBJ databases">
        <title>Sequencing 23 genomes of Wallemia ichthyophaga.</title>
        <authorList>
            <person name="Gostincar C."/>
        </authorList>
    </citation>
    <scope>NUCLEOTIDE SEQUENCE [LARGE SCALE GENOMIC DNA]</scope>
    <source>
        <strain evidence="10 12">EXF-6200</strain>
        <strain evidence="9 11">EXF-8621</strain>
    </source>
</reference>
<accession>A0A4T0F6L7</accession>
<dbReference type="EMBL" id="SPOF01000013">
    <property type="protein sequence ID" value="TIB13754.1"/>
    <property type="molecule type" value="Genomic_DNA"/>
</dbReference>
<proteinExistence type="inferred from homology"/>
<dbReference type="Proteomes" id="UP000310689">
    <property type="component" value="Unassembled WGS sequence"/>
</dbReference>
<evidence type="ECO:0000256" key="6">
    <source>
        <dbReference type="ARBA" id="ARBA00022989"/>
    </source>
</evidence>
<organism evidence="9 11">
    <name type="scientific">Wallemia ichthyophaga</name>
    <dbReference type="NCBI Taxonomy" id="245174"/>
    <lineage>
        <taxon>Eukaryota</taxon>
        <taxon>Fungi</taxon>
        <taxon>Dikarya</taxon>
        <taxon>Basidiomycota</taxon>
        <taxon>Wallemiomycotina</taxon>
        <taxon>Wallemiomycetes</taxon>
        <taxon>Wallemiales</taxon>
        <taxon>Wallemiaceae</taxon>
        <taxon>Wallemia</taxon>
    </lineage>
</organism>
<evidence type="ECO:0000256" key="3">
    <source>
        <dbReference type="ARBA" id="ARBA00022679"/>
    </source>
</evidence>
<keyword evidence="4" id="KW-0812">Transmembrane</keyword>
<keyword evidence="5" id="KW-0735">Signal-anchor</keyword>
<dbReference type="AlphaFoldDB" id="A0A4T0F6L7"/>
<evidence type="ECO:0000313" key="9">
    <source>
        <dbReference type="EMBL" id="TIB13754.1"/>
    </source>
</evidence>
<dbReference type="PANTHER" id="PTHR31646:SF1">
    <property type="entry name" value="ALPHA-1,2-MANNOSYLTRANSFERASE MNN2"/>
    <property type="match status" value="1"/>
</dbReference>